<sequence length="130" mass="15217">MKEDQKKKDELTRRKQEREEKRLKKEEEKAKRMENKLKAKEIKKKSKSLNRKSDKGAAGKQSQTTSSEELYTCKICNLQLADPDTSYEGDTLWINCVMCDNWVHPTCVGLRQSEDLHKVDFHCSDCSFDE</sequence>
<reference evidence="6 7" key="1">
    <citation type="submission" date="2022-12" db="EMBL/GenBank/DDBJ databases">
        <title>Chromosome-level genome of Tegillarca granosa.</title>
        <authorList>
            <person name="Kim J."/>
        </authorList>
    </citation>
    <scope>NUCLEOTIDE SEQUENCE [LARGE SCALE GENOMIC DNA]</scope>
    <source>
        <strain evidence="6">Teg-2019</strain>
        <tissue evidence="6">Adductor muscle</tissue>
    </source>
</reference>
<dbReference type="InterPro" id="IPR001965">
    <property type="entry name" value="Znf_PHD"/>
</dbReference>
<evidence type="ECO:0000259" key="5">
    <source>
        <dbReference type="SMART" id="SM00249"/>
    </source>
</evidence>
<keyword evidence="2" id="KW-0863">Zinc-finger</keyword>
<evidence type="ECO:0000256" key="3">
    <source>
        <dbReference type="ARBA" id="ARBA00022833"/>
    </source>
</evidence>
<proteinExistence type="predicted"/>
<keyword evidence="1" id="KW-0479">Metal-binding</keyword>
<dbReference type="InterPro" id="IPR013083">
    <property type="entry name" value="Znf_RING/FYVE/PHD"/>
</dbReference>
<comment type="caution">
    <text evidence="6">The sequence shown here is derived from an EMBL/GenBank/DDBJ whole genome shotgun (WGS) entry which is preliminary data.</text>
</comment>
<protein>
    <recommendedName>
        <fullName evidence="5">Zinc finger PHD-type domain-containing protein</fullName>
    </recommendedName>
</protein>
<accession>A0ABQ9EJ31</accession>
<evidence type="ECO:0000313" key="7">
    <source>
        <dbReference type="Proteomes" id="UP001217089"/>
    </source>
</evidence>
<feature type="compositionally biased region" description="Basic residues" evidence="4">
    <location>
        <begin position="41"/>
        <end position="50"/>
    </location>
</feature>
<feature type="region of interest" description="Disordered" evidence="4">
    <location>
        <begin position="1"/>
        <end position="68"/>
    </location>
</feature>
<gene>
    <name evidence="6" type="ORF">KUTeg_015801</name>
</gene>
<feature type="compositionally biased region" description="Basic and acidic residues" evidence="4">
    <location>
        <begin position="1"/>
        <end position="40"/>
    </location>
</feature>
<dbReference type="InterPro" id="IPR019786">
    <property type="entry name" value="Zinc_finger_PHD-type_CS"/>
</dbReference>
<feature type="domain" description="Zinc finger PHD-type" evidence="5">
    <location>
        <begin position="72"/>
        <end position="127"/>
    </location>
</feature>
<evidence type="ECO:0000256" key="2">
    <source>
        <dbReference type="ARBA" id="ARBA00022771"/>
    </source>
</evidence>
<evidence type="ECO:0000256" key="4">
    <source>
        <dbReference type="SAM" id="MobiDB-lite"/>
    </source>
</evidence>
<organism evidence="6 7">
    <name type="scientific">Tegillarca granosa</name>
    <name type="common">Malaysian cockle</name>
    <name type="synonym">Anadara granosa</name>
    <dbReference type="NCBI Taxonomy" id="220873"/>
    <lineage>
        <taxon>Eukaryota</taxon>
        <taxon>Metazoa</taxon>
        <taxon>Spiralia</taxon>
        <taxon>Lophotrochozoa</taxon>
        <taxon>Mollusca</taxon>
        <taxon>Bivalvia</taxon>
        <taxon>Autobranchia</taxon>
        <taxon>Pteriomorphia</taxon>
        <taxon>Arcoida</taxon>
        <taxon>Arcoidea</taxon>
        <taxon>Arcidae</taxon>
        <taxon>Tegillarca</taxon>
    </lineage>
</organism>
<dbReference type="SMART" id="SM00249">
    <property type="entry name" value="PHD"/>
    <property type="match status" value="1"/>
</dbReference>
<evidence type="ECO:0000313" key="6">
    <source>
        <dbReference type="EMBL" id="KAJ8305256.1"/>
    </source>
</evidence>
<dbReference type="PROSITE" id="PS01359">
    <property type="entry name" value="ZF_PHD_1"/>
    <property type="match status" value="1"/>
</dbReference>
<dbReference type="Gene3D" id="3.30.40.10">
    <property type="entry name" value="Zinc/RING finger domain, C3HC4 (zinc finger)"/>
    <property type="match status" value="1"/>
</dbReference>
<evidence type="ECO:0000256" key="1">
    <source>
        <dbReference type="ARBA" id="ARBA00022723"/>
    </source>
</evidence>
<dbReference type="EMBL" id="JARBDR010000813">
    <property type="protein sequence ID" value="KAJ8305256.1"/>
    <property type="molecule type" value="Genomic_DNA"/>
</dbReference>
<dbReference type="Proteomes" id="UP001217089">
    <property type="component" value="Unassembled WGS sequence"/>
</dbReference>
<keyword evidence="3" id="KW-0862">Zinc</keyword>
<keyword evidence="7" id="KW-1185">Reference proteome</keyword>
<dbReference type="SUPFAM" id="SSF57903">
    <property type="entry name" value="FYVE/PHD zinc finger"/>
    <property type="match status" value="1"/>
</dbReference>
<name>A0ABQ9EJ31_TEGGR</name>
<dbReference type="InterPro" id="IPR011011">
    <property type="entry name" value="Znf_FYVE_PHD"/>
</dbReference>